<dbReference type="GO" id="GO:0005524">
    <property type="term" value="F:ATP binding"/>
    <property type="evidence" value="ECO:0007669"/>
    <property type="project" value="UniProtKB-UniRule"/>
</dbReference>
<keyword evidence="10" id="KW-1185">Reference proteome</keyword>
<evidence type="ECO:0000256" key="2">
    <source>
        <dbReference type="ARBA" id="ARBA00022679"/>
    </source>
</evidence>
<dbReference type="PANTHER" id="PTHR44329:SF214">
    <property type="entry name" value="PROTEIN KINASE DOMAIN-CONTAINING PROTEIN"/>
    <property type="match status" value="1"/>
</dbReference>
<dbReference type="PROSITE" id="PS00108">
    <property type="entry name" value="PROTEIN_KINASE_ST"/>
    <property type="match status" value="1"/>
</dbReference>
<dbReference type="EMBL" id="BNCP01000024">
    <property type="protein sequence ID" value="GIL82602.1"/>
    <property type="molecule type" value="Genomic_DNA"/>
</dbReference>
<feature type="binding site" evidence="6">
    <location>
        <position position="1225"/>
    </location>
    <ligand>
        <name>ATP</name>
        <dbReference type="ChEBI" id="CHEBI:30616"/>
    </ligand>
</feature>
<feature type="region of interest" description="Disordered" evidence="7">
    <location>
        <begin position="792"/>
        <end position="839"/>
    </location>
</feature>
<evidence type="ECO:0000259" key="8">
    <source>
        <dbReference type="PROSITE" id="PS50011"/>
    </source>
</evidence>
<keyword evidence="3 6" id="KW-0547">Nucleotide-binding</keyword>
<evidence type="ECO:0000256" key="4">
    <source>
        <dbReference type="ARBA" id="ARBA00022777"/>
    </source>
</evidence>
<protein>
    <recommendedName>
        <fullName evidence="8">Protein kinase domain-containing protein</fullName>
    </recommendedName>
</protein>
<proteinExistence type="predicted"/>
<dbReference type="InterPro" id="IPR008271">
    <property type="entry name" value="Ser/Thr_kinase_AS"/>
</dbReference>
<keyword evidence="1" id="KW-0723">Serine/threonine-protein kinase</keyword>
<keyword evidence="4" id="KW-0418">Kinase</keyword>
<evidence type="ECO:0000256" key="5">
    <source>
        <dbReference type="ARBA" id="ARBA00022840"/>
    </source>
</evidence>
<gene>
    <name evidence="9" type="ORF">Vretifemale_11469</name>
</gene>
<dbReference type="SMART" id="SM00220">
    <property type="entry name" value="S_TKc"/>
    <property type="match status" value="1"/>
</dbReference>
<feature type="domain" description="Protein kinase" evidence="8">
    <location>
        <begin position="1198"/>
        <end position="1608"/>
    </location>
</feature>
<dbReference type="InterPro" id="IPR001245">
    <property type="entry name" value="Ser-Thr/Tyr_kinase_cat_dom"/>
</dbReference>
<dbReference type="InterPro" id="IPR017441">
    <property type="entry name" value="Protein_kinase_ATP_BS"/>
</dbReference>
<reference evidence="9" key="1">
    <citation type="journal article" date="2021" name="Proc. Natl. Acad. Sci. U.S.A.">
        <title>Three genomes in the algal genus Volvox reveal the fate of a haploid sex-determining region after a transition to homothallism.</title>
        <authorList>
            <person name="Yamamoto K."/>
            <person name="Hamaji T."/>
            <person name="Kawai-Toyooka H."/>
            <person name="Matsuzaki R."/>
            <person name="Takahashi F."/>
            <person name="Nishimura Y."/>
            <person name="Kawachi M."/>
            <person name="Noguchi H."/>
            <person name="Minakuchi Y."/>
            <person name="Umen J.G."/>
            <person name="Toyoda A."/>
            <person name="Nozaki H."/>
        </authorList>
    </citation>
    <scope>NUCLEOTIDE SEQUENCE</scope>
    <source>
        <strain evidence="9">NIES-3786</strain>
    </source>
</reference>
<dbReference type="PANTHER" id="PTHR44329">
    <property type="entry name" value="SERINE/THREONINE-PROTEIN KINASE TNNI3K-RELATED"/>
    <property type="match status" value="1"/>
</dbReference>
<dbReference type="InterPro" id="IPR051681">
    <property type="entry name" value="Ser/Thr_Kinases-Pseudokinases"/>
</dbReference>
<accession>A0A8J4FQ11</accession>
<dbReference type="PROSITE" id="PS00107">
    <property type="entry name" value="PROTEIN_KINASE_ATP"/>
    <property type="match status" value="1"/>
</dbReference>
<dbReference type="OrthoDB" id="551787at2759"/>
<evidence type="ECO:0000256" key="7">
    <source>
        <dbReference type="SAM" id="MobiDB-lite"/>
    </source>
</evidence>
<comment type="caution">
    <text evidence="9">The sequence shown here is derived from an EMBL/GenBank/DDBJ whole genome shotgun (WGS) entry which is preliminary data.</text>
</comment>
<dbReference type="InterPro" id="IPR011009">
    <property type="entry name" value="Kinase-like_dom_sf"/>
</dbReference>
<dbReference type="Pfam" id="PF00069">
    <property type="entry name" value="Pkinase"/>
    <property type="match status" value="1"/>
</dbReference>
<dbReference type="PROSITE" id="PS50011">
    <property type="entry name" value="PROTEIN_KINASE_DOM"/>
    <property type="match status" value="1"/>
</dbReference>
<dbReference type="Proteomes" id="UP000747110">
    <property type="component" value="Unassembled WGS sequence"/>
</dbReference>
<dbReference type="SUPFAM" id="SSF56112">
    <property type="entry name" value="Protein kinase-like (PK-like)"/>
    <property type="match status" value="1"/>
</dbReference>
<evidence type="ECO:0000256" key="6">
    <source>
        <dbReference type="PROSITE-ProRule" id="PRU10141"/>
    </source>
</evidence>
<dbReference type="Gene3D" id="1.10.510.10">
    <property type="entry name" value="Transferase(Phosphotransferase) domain 1"/>
    <property type="match status" value="1"/>
</dbReference>
<evidence type="ECO:0000313" key="9">
    <source>
        <dbReference type="EMBL" id="GIL82602.1"/>
    </source>
</evidence>
<name>A0A8J4FQ11_9CHLO</name>
<dbReference type="InterPro" id="IPR000719">
    <property type="entry name" value="Prot_kinase_dom"/>
</dbReference>
<dbReference type="Pfam" id="PF07714">
    <property type="entry name" value="PK_Tyr_Ser-Thr"/>
    <property type="match status" value="1"/>
</dbReference>
<keyword evidence="2" id="KW-0808">Transferase</keyword>
<evidence type="ECO:0000313" key="10">
    <source>
        <dbReference type="Proteomes" id="UP000747110"/>
    </source>
</evidence>
<organism evidence="9 10">
    <name type="scientific">Volvox reticuliferus</name>
    <dbReference type="NCBI Taxonomy" id="1737510"/>
    <lineage>
        <taxon>Eukaryota</taxon>
        <taxon>Viridiplantae</taxon>
        <taxon>Chlorophyta</taxon>
        <taxon>core chlorophytes</taxon>
        <taxon>Chlorophyceae</taxon>
        <taxon>CS clade</taxon>
        <taxon>Chlamydomonadales</taxon>
        <taxon>Volvocaceae</taxon>
        <taxon>Volvox</taxon>
    </lineage>
</organism>
<feature type="compositionally biased region" description="Low complexity" evidence="7">
    <location>
        <begin position="804"/>
        <end position="820"/>
    </location>
</feature>
<keyword evidence="5 6" id="KW-0067">ATP-binding</keyword>
<evidence type="ECO:0000256" key="3">
    <source>
        <dbReference type="ARBA" id="ARBA00022741"/>
    </source>
</evidence>
<evidence type="ECO:0000256" key="1">
    <source>
        <dbReference type="ARBA" id="ARBA00022527"/>
    </source>
</evidence>
<sequence length="1612" mass="167925">MPAIFQWDCTERSCVLTVAGQQIKQPPHVPLPVDCTNDLLMGVAMHQTRQQSSSDCGKSSGSESHHHLLTYAALPLMSGPRIIGVLWLGAHGVTGPSLSGGYSNGLESSTTGGSSDDSSRRCHHRCPTVGTDCSSCQKIRQQQQVQLQQQTGPLQQQLMARGLKLLGDVQALEQLAVSASLAMLAAAGKAEYVTWLAGSIRRLAACSSLPTLVASVCSTVAQHVLQHFHADVRVQPALVPEQLDMQQLAFMLSPTAATRLPPPILSSCTGGMPEPNCWMTPSRGQILDVDAVAAVAYGRGEGGEGMHQCPKSAANLRNPAVGGAKSRQQRVLRIPSHMQPWKKANATFSSNDNVATHNSPLEPTGNANATAVVIMPTSPKSTTAITAPPTSIATATATAAMLKRSITANITTGTTVATTFCTPITATAATRIIPSRGSTGGATSTELLQGESALTAGSSLQNDRSCPTGEIATTCSNTWGGGSQPRQIGVGDGGNNPQFRCPAQLNLAANSSVACMSAKAFQLSHTLLQRLLLAEIQQRSSWPATGAASDACIAPPTAAVAAFSARSTIMRLPPSSQPLAQPPSSLPAPHVPAGIIVADTLRHVADGRQPSRDICMLMGAGNTRPVGTITGAVAAGTWQHHQQQRGSVTEYISGGAASSPTGAIITGTTAAAGLGSSNLDQHLLGASNRCNSPSSLVLLAMEVAKRGCILALYLSFPTCMPLPLLASVRESCEQLLGTMLVGLVRHKLQTPDIAPDLETLRAGVPGLYVSTNTASRQGDDEMQVDEQQLQIFAPNSGDRPPPQSMLAAGSSLPGSGSIPSHWLSTGRSGPSPRAPVRAATDGSSRLFPVNKVSGGAAVAIADQNPCQQPPMLSSSFSHGDGSSMSPHDAGSFNRQVQCSSGIRPMTSTKGARGLTATDMWDNEQHVIGVSAPAVVTSGGRCGSMQKKVAAAGASSGGISTLAIPAASKVIQALRSSVGSNNSGNKQAAASRGVLLFGSHGGGRALPPSRELSTGQQTVAAAPSAAAGMAATVLTEKDNMADNASTNGAAGAPAAPGAAGFRLMINPDRSSGQVTAPIIRTHRNDTNGIGQTQPGIRRPQEQAGDFYDSVCGVEGELSLPSQQSRYTQQQRQQQQQLMTSMMSVEGVDEAWGMRGIMGTIVEVLMATLLRPSTQGPGIEPESGDDDLNCGRAAEGLEDLHLADVLGLGANGLVLRGMLGTVPVAVKLVEMMDADCATREKDANGERPEPQACIPAGGVHLNESSQIRARRIMLRNATELALTRVINHVCIVQSFAVYDNVVMEKAAHVAGGITLRRLDATNRDTGGSPICTAIVQELCDGGTLADVLEARTFPTTKRVPASSPPYSIMGLAAGAGDGCGGDDASATLAASLSGGARKAIDLKGVYLTLLEIALALRHLHSRRLVHRDLKPANILLKSNTSDPRGWSCKLADFGFALMLDQVDQRSMIQEDDEDLLATNFSVNGIPASSGTTMAAGGNSNRAWYAIQSHVGGTVTHMAPEAMVANACIDASVDIYSLGIIFWELVNGRGRRPYLHLDLDAIPTAVAAGTRPVFSSGVPEAYRKMAEACWAHEPHRRPHAADVVSFIKAQLYQRC</sequence>
<dbReference type="GO" id="GO:0004674">
    <property type="term" value="F:protein serine/threonine kinase activity"/>
    <property type="evidence" value="ECO:0007669"/>
    <property type="project" value="UniProtKB-KW"/>
</dbReference>